<feature type="compositionally biased region" description="Basic and acidic residues" evidence="1">
    <location>
        <begin position="44"/>
        <end position="67"/>
    </location>
</feature>
<proteinExistence type="predicted"/>
<feature type="compositionally biased region" description="Basic and acidic residues" evidence="1">
    <location>
        <begin position="9"/>
        <end position="20"/>
    </location>
</feature>
<reference evidence="2 3" key="1">
    <citation type="submission" date="2023-09" db="EMBL/GenBank/DDBJ databases">
        <title>Genomes of two closely related lineages of the louse Polyplax serrata with different host specificities.</title>
        <authorList>
            <person name="Martinu J."/>
            <person name="Tarabai H."/>
            <person name="Stefka J."/>
            <person name="Hypsa V."/>
        </authorList>
    </citation>
    <scope>NUCLEOTIDE SEQUENCE [LARGE SCALE GENOMIC DNA]</scope>
    <source>
        <strain evidence="2">98ZLc_SE</strain>
    </source>
</reference>
<evidence type="ECO:0000256" key="1">
    <source>
        <dbReference type="SAM" id="MobiDB-lite"/>
    </source>
</evidence>
<protein>
    <submittedName>
        <fullName evidence="2">Uncharacterized protein</fullName>
    </submittedName>
</protein>
<keyword evidence="3" id="KW-1185">Reference proteome</keyword>
<name>A0ABR1B3B6_POLSC</name>
<sequence length="74" mass="8823">MRMKQKKASQKEKIKQNIKEIKKKSSREGKKKEQEQNEVNGNGNEKKERDATGWERNKKAIGKDHIRLSQRKFQ</sequence>
<feature type="compositionally biased region" description="Basic and acidic residues" evidence="1">
    <location>
        <begin position="26"/>
        <end position="35"/>
    </location>
</feature>
<evidence type="ECO:0000313" key="2">
    <source>
        <dbReference type="EMBL" id="KAK6633980.1"/>
    </source>
</evidence>
<dbReference type="EMBL" id="JAWJWF010000004">
    <property type="protein sequence ID" value="KAK6633980.1"/>
    <property type="molecule type" value="Genomic_DNA"/>
</dbReference>
<dbReference type="Proteomes" id="UP001359485">
    <property type="component" value="Unassembled WGS sequence"/>
</dbReference>
<accession>A0ABR1B3B6</accession>
<gene>
    <name evidence="2" type="ORF">RUM44_004587</name>
</gene>
<feature type="region of interest" description="Disordered" evidence="1">
    <location>
        <begin position="1"/>
        <end position="74"/>
    </location>
</feature>
<evidence type="ECO:0000313" key="3">
    <source>
        <dbReference type="Proteomes" id="UP001359485"/>
    </source>
</evidence>
<comment type="caution">
    <text evidence="2">The sequence shown here is derived from an EMBL/GenBank/DDBJ whole genome shotgun (WGS) entry which is preliminary data.</text>
</comment>
<organism evidence="2 3">
    <name type="scientific">Polyplax serrata</name>
    <name type="common">Common mouse louse</name>
    <dbReference type="NCBI Taxonomy" id="468196"/>
    <lineage>
        <taxon>Eukaryota</taxon>
        <taxon>Metazoa</taxon>
        <taxon>Ecdysozoa</taxon>
        <taxon>Arthropoda</taxon>
        <taxon>Hexapoda</taxon>
        <taxon>Insecta</taxon>
        <taxon>Pterygota</taxon>
        <taxon>Neoptera</taxon>
        <taxon>Paraneoptera</taxon>
        <taxon>Psocodea</taxon>
        <taxon>Troctomorpha</taxon>
        <taxon>Phthiraptera</taxon>
        <taxon>Anoplura</taxon>
        <taxon>Polyplacidae</taxon>
        <taxon>Polyplax</taxon>
    </lineage>
</organism>